<sequence length="109" mass="12952">MQHQDYITAYIIVIPTMWGDYYSTGKDCLNLYASEWEAEVDLHNVDEEMVDGFEAEVVEVNVYRDGTVENRFRRFEDIIKTLIQQRRNVTVESAKAAHRKFYDEHRVVM</sequence>
<keyword evidence="2" id="KW-1185">Reference proteome</keyword>
<proteinExistence type="predicted"/>
<protein>
    <submittedName>
        <fullName evidence="1">Uncharacterized protein</fullName>
    </submittedName>
</protein>
<evidence type="ECO:0000313" key="1">
    <source>
        <dbReference type="EMBL" id="GAA4652513.1"/>
    </source>
</evidence>
<gene>
    <name evidence="1" type="ORF">GCM10023116_47970</name>
</gene>
<reference evidence="2" key="1">
    <citation type="journal article" date="2019" name="Int. J. Syst. Evol. Microbiol.">
        <title>The Global Catalogue of Microorganisms (GCM) 10K type strain sequencing project: providing services to taxonomists for standard genome sequencing and annotation.</title>
        <authorList>
            <consortium name="The Broad Institute Genomics Platform"/>
            <consortium name="The Broad Institute Genome Sequencing Center for Infectious Disease"/>
            <person name="Wu L."/>
            <person name="Ma J."/>
        </authorList>
    </citation>
    <scope>NUCLEOTIDE SEQUENCE [LARGE SCALE GENOMIC DNA]</scope>
    <source>
        <strain evidence="2">JCM 17805</strain>
    </source>
</reference>
<accession>A0ABP8V8E6</accession>
<dbReference type="RefSeq" id="WP_345199096.1">
    <property type="nucleotide sequence ID" value="NZ_BAABFL010000477.1"/>
</dbReference>
<dbReference type="Proteomes" id="UP001500604">
    <property type="component" value="Unassembled WGS sequence"/>
</dbReference>
<evidence type="ECO:0000313" key="2">
    <source>
        <dbReference type="Proteomes" id="UP001500604"/>
    </source>
</evidence>
<dbReference type="EMBL" id="BAABFL010000477">
    <property type="protein sequence ID" value="GAA4652513.1"/>
    <property type="molecule type" value="Genomic_DNA"/>
</dbReference>
<comment type="caution">
    <text evidence="1">The sequence shown here is derived from an EMBL/GenBank/DDBJ whole genome shotgun (WGS) entry which is preliminary data.</text>
</comment>
<organism evidence="1 2">
    <name type="scientific">Kistimonas scapharcae</name>
    <dbReference type="NCBI Taxonomy" id="1036133"/>
    <lineage>
        <taxon>Bacteria</taxon>
        <taxon>Pseudomonadati</taxon>
        <taxon>Pseudomonadota</taxon>
        <taxon>Gammaproteobacteria</taxon>
        <taxon>Oceanospirillales</taxon>
        <taxon>Endozoicomonadaceae</taxon>
        <taxon>Kistimonas</taxon>
    </lineage>
</organism>
<name>A0ABP8V8E6_9GAMM</name>